<accession>A0A3P8ZQ46</accession>
<dbReference type="FunFam" id="2.60.120.260:FF:000012">
    <property type="entry name" value="F-box only protein 2"/>
    <property type="match status" value="1"/>
</dbReference>
<dbReference type="Ensembl" id="ENSELUT00000008057.3">
    <property type="protein sequence ID" value="ENSELUP00000030538.3"/>
    <property type="gene ID" value="ENSELUG00000028735.2"/>
</dbReference>
<reference evidence="2" key="3">
    <citation type="submission" date="2025-08" db="UniProtKB">
        <authorList>
            <consortium name="Ensembl"/>
        </authorList>
    </citation>
    <scope>IDENTIFICATION</scope>
</reference>
<dbReference type="GO" id="GO:0019005">
    <property type="term" value="C:SCF ubiquitin ligase complex"/>
    <property type="evidence" value="ECO:0007669"/>
    <property type="project" value="TreeGrafter"/>
</dbReference>
<dbReference type="Gene3D" id="2.60.120.260">
    <property type="entry name" value="Galactose-binding domain-like"/>
    <property type="match status" value="1"/>
</dbReference>
<proteinExistence type="predicted"/>
<name>A0A3P8ZQ46_ESOLU</name>
<dbReference type="AlphaFoldDB" id="A0A3P8ZQ46"/>
<dbReference type="GO" id="GO:0006516">
    <property type="term" value="P:glycoprotein catabolic process"/>
    <property type="evidence" value="ECO:0007669"/>
    <property type="project" value="TreeGrafter"/>
</dbReference>
<reference evidence="3" key="1">
    <citation type="journal article" date="2014" name="PLoS ONE">
        <title>The genome and linkage map of the northern pike (Esox lucius): conserved synteny revealed between the salmonid sister group and the Neoteleostei.</title>
        <authorList>
            <person name="Rondeau E.B."/>
            <person name="Minkley D.R."/>
            <person name="Leong J.S."/>
            <person name="Messmer A.M."/>
            <person name="Jantzen J.R."/>
            <person name="von Schalburg K.R."/>
            <person name="Lemon C."/>
            <person name="Bird N.H."/>
            <person name="Koop B.F."/>
        </authorList>
    </citation>
    <scope>NUCLEOTIDE SEQUENCE</scope>
</reference>
<dbReference type="InterPro" id="IPR008979">
    <property type="entry name" value="Galactose-bd-like_sf"/>
</dbReference>
<dbReference type="GO" id="GO:0036503">
    <property type="term" value="P:ERAD pathway"/>
    <property type="evidence" value="ECO:0007669"/>
    <property type="project" value="TreeGrafter"/>
</dbReference>
<organism evidence="2 3">
    <name type="scientific">Esox lucius</name>
    <name type="common">Northern pike</name>
    <dbReference type="NCBI Taxonomy" id="8010"/>
    <lineage>
        <taxon>Eukaryota</taxon>
        <taxon>Metazoa</taxon>
        <taxon>Chordata</taxon>
        <taxon>Craniata</taxon>
        <taxon>Vertebrata</taxon>
        <taxon>Euteleostomi</taxon>
        <taxon>Actinopterygii</taxon>
        <taxon>Neopterygii</taxon>
        <taxon>Teleostei</taxon>
        <taxon>Protacanthopterygii</taxon>
        <taxon>Esociformes</taxon>
        <taxon>Esocidae</taxon>
        <taxon>Esox</taxon>
    </lineage>
</organism>
<dbReference type="SUPFAM" id="SSF49785">
    <property type="entry name" value="Galactose-binding domain-like"/>
    <property type="match status" value="1"/>
</dbReference>
<dbReference type="SMART" id="SM01198">
    <property type="entry name" value="FBA"/>
    <property type="match status" value="1"/>
</dbReference>
<evidence type="ECO:0000313" key="2">
    <source>
        <dbReference type="Ensembl" id="ENSELUP00000030538.3"/>
    </source>
</evidence>
<evidence type="ECO:0000313" key="3">
    <source>
        <dbReference type="Proteomes" id="UP000265140"/>
    </source>
</evidence>
<dbReference type="PROSITE" id="PS51114">
    <property type="entry name" value="FBA"/>
    <property type="match status" value="1"/>
</dbReference>
<dbReference type="Proteomes" id="UP000265140">
    <property type="component" value="Chromosome 7"/>
</dbReference>
<dbReference type="GeneID" id="105030528"/>
<sequence>MEFWELTRNGGDGWAVEELPGDCGYNSGKDKVTRFFATSFELCLKKQVVDLLAEGFSPEDLNAQPAVTVKDYYSRAVSSGCVYMLTVHLLDNKKKVIKEFKPEPVTLNTDRDDMSWRQVSHTFSDYGPGLRFISFEHGGNDTKCWKGHYGVRVTGSSVTIKTTKATPARNLLKNINGNANVGAHATAGLGHTEKTGRVTAFDVGAEGLINCLDNFDRPGKAFTKGIYEDTTVYAYDGLSGKTGERVPKAGALAEAGVGLAKAEWSFFDAEAKGPNASAEASASVFALGAMARAEVGSVSANAGPFGAKLGLGFNTGVSAGVDGVEVKLLGTGIKLGPSPSISVLGSEVSCSIL</sequence>
<dbReference type="OrthoDB" id="2333662at2759"/>
<feature type="domain" description="FBA" evidence="1">
    <location>
        <begin position="1"/>
        <end position="162"/>
    </location>
</feature>
<dbReference type="InterPro" id="IPR007397">
    <property type="entry name" value="F-box-assoc_dom"/>
</dbReference>
<dbReference type="GeneTree" id="ENSGT00600000085659"/>
<dbReference type="GO" id="GO:0031146">
    <property type="term" value="P:SCF-dependent proteasomal ubiquitin-dependent protein catabolic process"/>
    <property type="evidence" value="ECO:0007669"/>
    <property type="project" value="TreeGrafter"/>
</dbReference>
<dbReference type="InterPro" id="IPR039752">
    <property type="entry name" value="F-box_only"/>
</dbReference>
<reference evidence="2" key="2">
    <citation type="submission" date="2020-02" db="EMBL/GenBank/DDBJ databases">
        <title>Esox lucius (northern pike) genome, fEsoLuc1, primary haplotype.</title>
        <authorList>
            <person name="Myers G."/>
            <person name="Karagic N."/>
            <person name="Meyer A."/>
            <person name="Pippel M."/>
            <person name="Reichard M."/>
            <person name="Winkler S."/>
            <person name="Tracey A."/>
            <person name="Sims Y."/>
            <person name="Howe K."/>
            <person name="Rhie A."/>
            <person name="Formenti G."/>
            <person name="Durbin R."/>
            <person name="Fedrigo O."/>
            <person name="Jarvis E.D."/>
        </authorList>
    </citation>
    <scope>NUCLEOTIDE SEQUENCE [LARGE SCALE GENOMIC DNA]</scope>
</reference>
<dbReference type="RefSeq" id="XP_019903601.2">
    <property type="nucleotide sequence ID" value="XM_020048042.3"/>
</dbReference>
<dbReference type="GO" id="GO:0005737">
    <property type="term" value="C:cytoplasm"/>
    <property type="evidence" value="ECO:0007669"/>
    <property type="project" value="UniProtKB-ARBA"/>
</dbReference>
<dbReference type="GO" id="GO:0061630">
    <property type="term" value="F:ubiquitin protein ligase activity"/>
    <property type="evidence" value="ECO:0007669"/>
    <property type="project" value="TreeGrafter"/>
</dbReference>
<keyword evidence="3" id="KW-1185">Reference proteome</keyword>
<dbReference type="KEGG" id="els:105030528"/>
<dbReference type="PANTHER" id="PTHR12125:SF11">
    <property type="entry name" value="F-BOX ONLY PROTEIN 2"/>
    <property type="match status" value="1"/>
</dbReference>
<protein>
    <recommendedName>
        <fullName evidence="1">FBA domain-containing protein</fullName>
    </recommendedName>
</protein>
<dbReference type="Bgee" id="ENSELUG00000028735">
    <property type="expression patterns" value="Expressed in embryo"/>
</dbReference>
<evidence type="ECO:0000259" key="1">
    <source>
        <dbReference type="PROSITE" id="PS51114"/>
    </source>
</evidence>
<dbReference type="Pfam" id="PF04300">
    <property type="entry name" value="FBA"/>
    <property type="match status" value="1"/>
</dbReference>
<reference evidence="2" key="4">
    <citation type="submission" date="2025-09" db="UniProtKB">
        <authorList>
            <consortium name="Ensembl"/>
        </authorList>
    </citation>
    <scope>IDENTIFICATION</scope>
</reference>
<dbReference type="PANTHER" id="PTHR12125">
    <property type="entry name" value="F-BOX ONLY PROTEIN 6-LIKE PROTEIN"/>
    <property type="match status" value="1"/>
</dbReference>